<dbReference type="PROSITE" id="PS51257">
    <property type="entry name" value="PROKAR_LIPOPROTEIN"/>
    <property type="match status" value="1"/>
</dbReference>
<dbReference type="InterPro" id="IPR052721">
    <property type="entry name" value="ET_Amicyanin"/>
</dbReference>
<dbReference type="RefSeq" id="WP_248360746.1">
    <property type="nucleotide sequence ID" value="NZ_AP025591.1"/>
</dbReference>
<feature type="domain" description="EfeO-type cupredoxin-like" evidence="1">
    <location>
        <begin position="35"/>
        <end position="126"/>
    </location>
</feature>
<evidence type="ECO:0000259" key="1">
    <source>
        <dbReference type="Pfam" id="PF13473"/>
    </source>
</evidence>
<sequence>MRKGWVVSILLAAACGGGTSYGGGGGGGGGGGTTTCTAANATATTTVSMANTAYAPGCMKVAVGTTVTFSNDDVMAHTVTTDAGQAESFDSGAINPNATYSHTFATAGTIKIHCNFHSTMHLTVIVQ</sequence>
<protein>
    <recommendedName>
        <fullName evidence="1">EfeO-type cupredoxin-like domain-containing protein</fullName>
    </recommendedName>
</protein>
<accession>A0ABN6MT49</accession>
<evidence type="ECO:0000313" key="2">
    <source>
        <dbReference type="EMBL" id="BDG03067.1"/>
    </source>
</evidence>
<dbReference type="Pfam" id="PF13473">
    <property type="entry name" value="Cupredoxin_1"/>
    <property type="match status" value="1"/>
</dbReference>
<evidence type="ECO:0000313" key="3">
    <source>
        <dbReference type="Proteomes" id="UP001162891"/>
    </source>
</evidence>
<dbReference type="Proteomes" id="UP001162891">
    <property type="component" value="Chromosome"/>
</dbReference>
<organism evidence="2 3">
    <name type="scientific">Anaeromyxobacter oryzae</name>
    <dbReference type="NCBI Taxonomy" id="2918170"/>
    <lineage>
        <taxon>Bacteria</taxon>
        <taxon>Pseudomonadati</taxon>
        <taxon>Myxococcota</taxon>
        <taxon>Myxococcia</taxon>
        <taxon>Myxococcales</taxon>
        <taxon>Cystobacterineae</taxon>
        <taxon>Anaeromyxobacteraceae</taxon>
        <taxon>Anaeromyxobacter</taxon>
    </lineage>
</organism>
<dbReference type="InterPro" id="IPR008972">
    <property type="entry name" value="Cupredoxin"/>
</dbReference>
<dbReference type="SUPFAM" id="SSF49503">
    <property type="entry name" value="Cupredoxins"/>
    <property type="match status" value="1"/>
</dbReference>
<gene>
    <name evidence="2" type="ORF">AMOR_20630</name>
</gene>
<dbReference type="InterPro" id="IPR028096">
    <property type="entry name" value="EfeO_Cupredoxin"/>
</dbReference>
<reference evidence="3" key="1">
    <citation type="journal article" date="2022" name="Int. J. Syst. Evol. Microbiol.">
        <title>Anaeromyxobacter oryzae sp. nov., Anaeromyxobacter diazotrophicus sp. nov. and Anaeromyxobacter paludicola sp. nov., isolated from paddy soils.</title>
        <authorList>
            <person name="Itoh H."/>
            <person name="Xu Z."/>
            <person name="Mise K."/>
            <person name="Masuda Y."/>
            <person name="Ushijima N."/>
            <person name="Hayakawa C."/>
            <person name="Shiratori Y."/>
            <person name="Senoo K."/>
        </authorList>
    </citation>
    <scope>NUCLEOTIDE SEQUENCE [LARGE SCALE GENOMIC DNA]</scope>
    <source>
        <strain evidence="3">Red232</strain>
    </source>
</reference>
<dbReference type="EMBL" id="AP025591">
    <property type="protein sequence ID" value="BDG03067.1"/>
    <property type="molecule type" value="Genomic_DNA"/>
</dbReference>
<keyword evidence="3" id="KW-1185">Reference proteome</keyword>
<proteinExistence type="predicted"/>
<name>A0ABN6MT49_9BACT</name>
<dbReference type="Gene3D" id="2.60.40.420">
    <property type="entry name" value="Cupredoxins - blue copper proteins"/>
    <property type="match status" value="1"/>
</dbReference>
<dbReference type="PANTHER" id="PTHR36507:SF1">
    <property type="entry name" value="BLL1555 PROTEIN"/>
    <property type="match status" value="1"/>
</dbReference>
<dbReference type="PANTHER" id="PTHR36507">
    <property type="entry name" value="BLL1555 PROTEIN"/>
    <property type="match status" value="1"/>
</dbReference>